<dbReference type="Proteomes" id="UP000824469">
    <property type="component" value="Unassembled WGS sequence"/>
</dbReference>
<name>A0AA38KUW0_TAXCH</name>
<evidence type="ECO:0000313" key="3">
    <source>
        <dbReference type="Proteomes" id="UP000824469"/>
    </source>
</evidence>
<gene>
    <name evidence="2" type="ORF">KI387_037185</name>
</gene>
<dbReference type="Pfam" id="PF03015">
    <property type="entry name" value="Sterile"/>
    <property type="match status" value="1"/>
</dbReference>
<dbReference type="GO" id="GO:0035336">
    <property type="term" value="P:long-chain fatty-acyl-CoA metabolic process"/>
    <property type="evidence" value="ECO:0007669"/>
    <property type="project" value="TreeGrafter"/>
</dbReference>
<feature type="domain" description="Fatty acyl-CoA reductase C-terminal" evidence="1">
    <location>
        <begin position="94"/>
        <end position="170"/>
    </location>
</feature>
<feature type="non-terminal residue" evidence="2">
    <location>
        <position position="170"/>
    </location>
</feature>
<dbReference type="InterPro" id="IPR026055">
    <property type="entry name" value="FAR"/>
</dbReference>
<evidence type="ECO:0000259" key="1">
    <source>
        <dbReference type="Pfam" id="PF03015"/>
    </source>
</evidence>
<dbReference type="PANTHER" id="PTHR11011">
    <property type="entry name" value="MALE STERILITY PROTEIN 2-RELATED"/>
    <property type="match status" value="1"/>
</dbReference>
<sequence length="170" mass="19393">IPVDMVANCMIASIARHGSVQAEADADAALFLCHAASSVANPLHYSVVADSTYIYFLTNPWTAKDGKTVRVKKPHFLDSMSSFKLYMTLRYKIPLQILCIVDKLLCGFLRARYNRLLDTYRFGMSLAQIYEPFLFFKGAFDSSNTELLWSEMSEEDRESFGFDVKCIDWK</sequence>
<keyword evidence="3" id="KW-1185">Reference proteome</keyword>
<dbReference type="GO" id="GO:0080019">
    <property type="term" value="F:alcohol-forming very long-chain fatty acyl-CoA reductase activity"/>
    <property type="evidence" value="ECO:0007669"/>
    <property type="project" value="InterPro"/>
</dbReference>
<feature type="non-terminal residue" evidence="2">
    <location>
        <position position="1"/>
    </location>
</feature>
<dbReference type="OMA" id="YMFQRYK"/>
<organism evidence="2 3">
    <name type="scientific">Taxus chinensis</name>
    <name type="common">Chinese yew</name>
    <name type="synonym">Taxus wallichiana var. chinensis</name>
    <dbReference type="NCBI Taxonomy" id="29808"/>
    <lineage>
        <taxon>Eukaryota</taxon>
        <taxon>Viridiplantae</taxon>
        <taxon>Streptophyta</taxon>
        <taxon>Embryophyta</taxon>
        <taxon>Tracheophyta</taxon>
        <taxon>Spermatophyta</taxon>
        <taxon>Pinopsida</taxon>
        <taxon>Pinidae</taxon>
        <taxon>Conifers II</taxon>
        <taxon>Cupressales</taxon>
        <taxon>Taxaceae</taxon>
        <taxon>Taxus</taxon>
    </lineage>
</organism>
<reference evidence="2 3" key="1">
    <citation type="journal article" date="2021" name="Nat. Plants">
        <title>The Taxus genome provides insights into paclitaxel biosynthesis.</title>
        <authorList>
            <person name="Xiong X."/>
            <person name="Gou J."/>
            <person name="Liao Q."/>
            <person name="Li Y."/>
            <person name="Zhou Q."/>
            <person name="Bi G."/>
            <person name="Li C."/>
            <person name="Du R."/>
            <person name="Wang X."/>
            <person name="Sun T."/>
            <person name="Guo L."/>
            <person name="Liang H."/>
            <person name="Lu P."/>
            <person name="Wu Y."/>
            <person name="Zhang Z."/>
            <person name="Ro D.K."/>
            <person name="Shang Y."/>
            <person name="Huang S."/>
            <person name="Yan J."/>
        </authorList>
    </citation>
    <scope>NUCLEOTIDE SEQUENCE [LARGE SCALE GENOMIC DNA]</scope>
    <source>
        <strain evidence="2">Ta-2019</strain>
    </source>
</reference>
<dbReference type="AlphaFoldDB" id="A0AA38KUW0"/>
<dbReference type="PANTHER" id="PTHR11011:SF99">
    <property type="entry name" value="FATTY ACYL-COA REDUCTASE 3"/>
    <property type="match status" value="1"/>
</dbReference>
<dbReference type="EMBL" id="JAHRHJ020000007">
    <property type="protein sequence ID" value="KAH9309274.1"/>
    <property type="molecule type" value="Genomic_DNA"/>
</dbReference>
<dbReference type="InterPro" id="IPR033640">
    <property type="entry name" value="FAR_C"/>
</dbReference>
<dbReference type="GO" id="GO:0010345">
    <property type="term" value="P:suberin biosynthetic process"/>
    <property type="evidence" value="ECO:0007669"/>
    <property type="project" value="TreeGrafter"/>
</dbReference>
<dbReference type="CDD" id="cd09071">
    <property type="entry name" value="FAR_C"/>
    <property type="match status" value="1"/>
</dbReference>
<protein>
    <recommendedName>
        <fullName evidence="1">Fatty acyl-CoA reductase C-terminal domain-containing protein</fullName>
    </recommendedName>
</protein>
<accession>A0AA38KUW0</accession>
<comment type="caution">
    <text evidence="2">The sequence shown here is derived from an EMBL/GenBank/DDBJ whole genome shotgun (WGS) entry which is preliminary data.</text>
</comment>
<evidence type="ECO:0000313" key="2">
    <source>
        <dbReference type="EMBL" id="KAH9309274.1"/>
    </source>
</evidence>
<proteinExistence type="predicted"/>